<protein>
    <submittedName>
        <fullName evidence="4">3-hydroxyacyl-CoA dehydrogenase</fullName>
    </submittedName>
</protein>
<keyword evidence="1" id="KW-0560">Oxidoreductase</keyword>
<evidence type="ECO:0000313" key="5">
    <source>
        <dbReference type="Proteomes" id="UP000248423"/>
    </source>
</evidence>
<feature type="domain" description="3-hydroxyacyl-CoA dehydrogenase C-terminal" evidence="2">
    <location>
        <begin position="198"/>
        <end position="266"/>
    </location>
</feature>
<dbReference type="InterPro" id="IPR013328">
    <property type="entry name" value="6PGD_dom2"/>
</dbReference>
<name>A0A319EA81_ASPSB</name>
<dbReference type="Gene3D" id="1.10.1040.10">
    <property type="entry name" value="N-(1-d-carboxylethyl)-l-norvaline Dehydrogenase, domain 2"/>
    <property type="match status" value="1"/>
</dbReference>
<dbReference type="InterPro" id="IPR006108">
    <property type="entry name" value="3HC_DH_C"/>
</dbReference>
<dbReference type="AlphaFoldDB" id="A0A319EA81"/>
<proteinExistence type="predicted"/>
<gene>
    <name evidence="4" type="ORF">BO78DRAFT_322430</name>
</gene>
<dbReference type="InterPro" id="IPR006176">
    <property type="entry name" value="3-OHacyl-CoA_DH_NAD-bd"/>
</dbReference>
<dbReference type="InterPro" id="IPR008927">
    <property type="entry name" value="6-PGluconate_DH-like_C_sf"/>
</dbReference>
<evidence type="ECO:0000256" key="1">
    <source>
        <dbReference type="ARBA" id="ARBA00023002"/>
    </source>
</evidence>
<keyword evidence="5" id="KW-1185">Reference proteome</keyword>
<evidence type="ECO:0000259" key="3">
    <source>
        <dbReference type="Pfam" id="PF02737"/>
    </source>
</evidence>
<dbReference type="SUPFAM" id="SSF51735">
    <property type="entry name" value="NAD(P)-binding Rossmann-fold domains"/>
    <property type="match status" value="1"/>
</dbReference>
<dbReference type="InterPro" id="IPR036291">
    <property type="entry name" value="NAD(P)-bd_dom_sf"/>
</dbReference>
<dbReference type="Pfam" id="PF00725">
    <property type="entry name" value="3HCDH"/>
    <property type="match status" value="1"/>
</dbReference>
<sequence length="323" mass="35322">MGEYFEPGQIQSIAIVGGGVIGASWAALYIANGLEVVVYDCASQAEASLWPNVRSALKCLEKLDNFRERLSRVASPLALLSFTTDLHYAVSRADLIQENAPENLPLKLDLLASIDKWMKPHAILCSSTSGLRPSDLQAGLSLHKANFVVGHPFNPPHLMPLVEVVGGRDTCLHTIQRAMRFYDAVGKKPVHVQKEVPGHIANRLQAALFREIFAMLANRTATVADIETAMEYGPGLRWGIMGPSVLLHLGGGAGGAEAYAQKFMAHLMSWYAAEDPVMDDGLVEKWVTHTTALAEQTSSRENLERTRDDLLVGILNRKGRSEK</sequence>
<dbReference type="GO" id="GO:0016616">
    <property type="term" value="F:oxidoreductase activity, acting on the CH-OH group of donors, NAD or NADP as acceptor"/>
    <property type="evidence" value="ECO:0007669"/>
    <property type="project" value="InterPro"/>
</dbReference>
<dbReference type="OrthoDB" id="2021159at2759"/>
<organism evidence="4 5">
    <name type="scientific">Aspergillus sclerotiicarbonarius (strain CBS 121057 / IBT 28362)</name>
    <dbReference type="NCBI Taxonomy" id="1448318"/>
    <lineage>
        <taxon>Eukaryota</taxon>
        <taxon>Fungi</taxon>
        <taxon>Dikarya</taxon>
        <taxon>Ascomycota</taxon>
        <taxon>Pezizomycotina</taxon>
        <taxon>Eurotiomycetes</taxon>
        <taxon>Eurotiomycetidae</taxon>
        <taxon>Eurotiales</taxon>
        <taxon>Aspergillaceae</taxon>
        <taxon>Aspergillus</taxon>
        <taxon>Aspergillus subgen. Circumdati</taxon>
    </lineage>
</organism>
<dbReference type="STRING" id="1448318.A0A319EA81"/>
<dbReference type="PANTHER" id="PTHR48075">
    <property type="entry name" value="3-HYDROXYACYL-COA DEHYDROGENASE FAMILY PROTEIN"/>
    <property type="match status" value="1"/>
</dbReference>
<accession>A0A319EA81</accession>
<dbReference type="Proteomes" id="UP000248423">
    <property type="component" value="Unassembled WGS sequence"/>
</dbReference>
<reference evidence="4 5" key="1">
    <citation type="submission" date="2018-02" db="EMBL/GenBank/DDBJ databases">
        <title>The genomes of Aspergillus section Nigri reveals drivers in fungal speciation.</title>
        <authorList>
            <consortium name="DOE Joint Genome Institute"/>
            <person name="Vesth T.C."/>
            <person name="Nybo J."/>
            <person name="Theobald S."/>
            <person name="Brandl J."/>
            <person name="Frisvad J.C."/>
            <person name="Nielsen K.F."/>
            <person name="Lyhne E.K."/>
            <person name="Kogle M.E."/>
            <person name="Kuo A."/>
            <person name="Riley R."/>
            <person name="Clum A."/>
            <person name="Nolan M."/>
            <person name="Lipzen A."/>
            <person name="Salamov A."/>
            <person name="Henrissat B."/>
            <person name="Wiebenga A."/>
            <person name="De vries R.P."/>
            <person name="Grigoriev I.V."/>
            <person name="Mortensen U.H."/>
            <person name="Andersen M.R."/>
            <person name="Baker S.E."/>
        </authorList>
    </citation>
    <scope>NUCLEOTIDE SEQUENCE [LARGE SCALE GENOMIC DNA]</scope>
    <source>
        <strain evidence="4 5">CBS 121057</strain>
    </source>
</reference>
<dbReference type="GO" id="GO:0006631">
    <property type="term" value="P:fatty acid metabolic process"/>
    <property type="evidence" value="ECO:0007669"/>
    <property type="project" value="InterPro"/>
</dbReference>
<evidence type="ECO:0000313" key="4">
    <source>
        <dbReference type="EMBL" id="PYI03558.1"/>
    </source>
</evidence>
<feature type="domain" description="3-hydroxyacyl-CoA dehydrogenase NAD binding" evidence="3">
    <location>
        <begin position="13"/>
        <end position="195"/>
    </location>
</feature>
<dbReference type="EMBL" id="KZ826379">
    <property type="protein sequence ID" value="PYI03558.1"/>
    <property type="molecule type" value="Genomic_DNA"/>
</dbReference>
<dbReference type="Pfam" id="PF02737">
    <property type="entry name" value="3HCDH_N"/>
    <property type="match status" value="1"/>
</dbReference>
<dbReference type="SUPFAM" id="SSF48179">
    <property type="entry name" value="6-phosphogluconate dehydrogenase C-terminal domain-like"/>
    <property type="match status" value="1"/>
</dbReference>
<evidence type="ECO:0000259" key="2">
    <source>
        <dbReference type="Pfam" id="PF00725"/>
    </source>
</evidence>
<dbReference type="Gene3D" id="3.40.50.720">
    <property type="entry name" value="NAD(P)-binding Rossmann-like Domain"/>
    <property type="match status" value="1"/>
</dbReference>
<dbReference type="VEuPathDB" id="FungiDB:BO78DRAFT_322430"/>
<dbReference type="GO" id="GO:0070403">
    <property type="term" value="F:NAD+ binding"/>
    <property type="evidence" value="ECO:0007669"/>
    <property type="project" value="InterPro"/>
</dbReference>
<dbReference type="PANTHER" id="PTHR48075:SF5">
    <property type="entry name" value="3-HYDROXYBUTYRYL-COA DEHYDROGENASE"/>
    <property type="match status" value="1"/>
</dbReference>